<reference evidence="1" key="2">
    <citation type="submission" date="2021-09" db="EMBL/GenBank/DDBJ databases">
        <authorList>
            <person name="Jia N."/>
            <person name="Wang J."/>
            <person name="Shi W."/>
            <person name="Du L."/>
            <person name="Sun Y."/>
            <person name="Zhan W."/>
            <person name="Jiang J."/>
            <person name="Wang Q."/>
            <person name="Zhang B."/>
            <person name="Ji P."/>
            <person name="Sakyi L.B."/>
            <person name="Cui X."/>
            <person name="Yuan T."/>
            <person name="Jiang B."/>
            <person name="Yang W."/>
            <person name="Lam T.T.-Y."/>
            <person name="Chang Q."/>
            <person name="Ding S."/>
            <person name="Wang X."/>
            <person name="Zhu J."/>
            <person name="Ruan X."/>
            <person name="Zhao L."/>
            <person name="Wei J."/>
            <person name="Que T."/>
            <person name="Du C."/>
            <person name="Cheng J."/>
            <person name="Dai P."/>
            <person name="Han X."/>
            <person name="Huang E."/>
            <person name="Gao Y."/>
            <person name="Liu J."/>
            <person name="Shao H."/>
            <person name="Ye R."/>
            <person name="Li L."/>
            <person name="Wei W."/>
            <person name="Wang X."/>
            <person name="Wang C."/>
            <person name="Huo Q."/>
            <person name="Li W."/>
            <person name="Guo W."/>
            <person name="Chen H."/>
            <person name="Chen S."/>
            <person name="Zhou L."/>
            <person name="Zhou L."/>
            <person name="Ni X."/>
            <person name="Tian J."/>
            <person name="Zhou Y."/>
            <person name="Sheng Y."/>
            <person name="Liu T."/>
            <person name="Pan Y."/>
            <person name="Xia L."/>
            <person name="Li J."/>
            <person name="Zhao F."/>
            <person name="Cao W."/>
        </authorList>
    </citation>
    <scope>NUCLEOTIDE SEQUENCE</scope>
    <source>
        <strain evidence="1">Rmic-2018</strain>
        <tissue evidence="1">Larvae</tissue>
    </source>
</reference>
<organism evidence="1 2">
    <name type="scientific">Rhipicephalus microplus</name>
    <name type="common">Cattle tick</name>
    <name type="synonym">Boophilus microplus</name>
    <dbReference type="NCBI Taxonomy" id="6941"/>
    <lineage>
        <taxon>Eukaryota</taxon>
        <taxon>Metazoa</taxon>
        <taxon>Ecdysozoa</taxon>
        <taxon>Arthropoda</taxon>
        <taxon>Chelicerata</taxon>
        <taxon>Arachnida</taxon>
        <taxon>Acari</taxon>
        <taxon>Parasitiformes</taxon>
        <taxon>Ixodida</taxon>
        <taxon>Ixodoidea</taxon>
        <taxon>Ixodidae</taxon>
        <taxon>Rhipicephalinae</taxon>
        <taxon>Rhipicephalus</taxon>
        <taxon>Boophilus</taxon>
    </lineage>
</organism>
<evidence type="ECO:0000313" key="2">
    <source>
        <dbReference type="Proteomes" id="UP000821866"/>
    </source>
</evidence>
<dbReference type="Proteomes" id="UP000821866">
    <property type="component" value="Chromosome 10"/>
</dbReference>
<sequence>MATPRIDLSIVEITDIIRYPAADTCRLRHRFDRQHILPVTTVYSDEWAAYQCIPTLMEANGTLLNLDRHTVNHSVNFVDPMTGANTQRIESK</sequence>
<evidence type="ECO:0000313" key="1">
    <source>
        <dbReference type="EMBL" id="KAH8036582.1"/>
    </source>
</evidence>
<dbReference type="PANTHER" id="PTHR47163">
    <property type="entry name" value="DDE_TNP_IS1595 DOMAIN-CONTAINING PROTEIN"/>
    <property type="match status" value="1"/>
</dbReference>
<accession>A0A9J6EQC6</accession>
<protein>
    <submittedName>
        <fullName evidence="1">Uncharacterized protein</fullName>
    </submittedName>
</protein>
<keyword evidence="2" id="KW-1185">Reference proteome</keyword>
<gene>
    <name evidence="1" type="ORF">HPB51_001616</name>
</gene>
<name>A0A9J6EQC6_RHIMP</name>
<comment type="caution">
    <text evidence="1">The sequence shown here is derived from an EMBL/GenBank/DDBJ whole genome shotgun (WGS) entry which is preliminary data.</text>
</comment>
<dbReference type="PANTHER" id="PTHR47163:SF2">
    <property type="entry name" value="SI:DKEY-17M8.2"/>
    <property type="match status" value="1"/>
</dbReference>
<dbReference type="InterPro" id="IPR053164">
    <property type="entry name" value="IS1016-like_transposase"/>
</dbReference>
<reference evidence="1" key="1">
    <citation type="journal article" date="2020" name="Cell">
        <title>Large-Scale Comparative Analyses of Tick Genomes Elucidate Their Genetic Diversity and Vector Capacities.</title>
        <authorList>
            <consortium name="Tick Genome and Microbiome Consortium (TIGMIC)"/>
            <person name="Jia N."/>
            <person name="Wang J."/>
            <person name="Shi W."/>
            <person name="Du L."/>
            <person name="Sun Y."/>
            <person name="Zhan W."/>
            <person name="Jiang J.F."/>
            <person name="Wang Q."/>
            <person name="Zhang B."/>
            <person name="Ji P."/>
            <person name="Bell-Sakyi L."/>
            <person name="Cui X.M."/>
            <person name="Yuan T.T."/>
            <person name="Jiang B.G."/>
            <person name="Yang W.F."/>
            <person name="Lam T.T."/>
            <person name="Chang Q.C."/>
            <person name="Ding S.J."/>
            <person name="Wang X.J."/>
            <person name="Zhu J.G."/>
            <person name="Ruan X.D."/>
            <person name="Zhao L."/>
            <person name="Wei J.T."/>
            <person name="Ye R.Z."/>
            <person name="Que T.C."/>
            <person name="Du C.H."/>
            <person name="Zhou Y.H."/>
            <person name="Cheng J.X."/>
            <person name="Dai P.F."/>
            <person name="Guo W.B."/>
            <person name="Han X.H."/>
            <person name="Huang E.J."/>
            <person name="Li L.F."/>
            <person name="Wei W."/>
            <person name="Gao Y.C."/>
            <person name="Liu J.Z."/>
            <person name="Shao H.Z."/>
            <person name="Wang X."/>
            <person name="Wang C.C."/>
            <person name="Yang T.C."/>
            <person name="Huo Q.B."/>
            <person name="Li W."/>
            <person name="Chen H.Y."/>
            <person name="Chen S.E."/>
            <person name="Zhou L.G."/>
            <person name="Ni X.B."/>
            <person name="Tian J.H."/>
            <person name="Sheng Y."/>
            <person name="Liu T."/>
            <person name="Pan Y.S."/>
            <person name="Xia L.Y."/>
            <person name="Li J."/>
            <person name="Zhao F."/>
            <person name="Cao W.C."/>
        </authorList>
    </citation>
    <scope>NUCLEOTIDE SEQUENCE</scope>
    <source>
        <strain evidence="1">Rmic-2018</strain>
    </source>
</reference>
<dbReference type="EMBL" id="JABSTU010000002">
    <property type="protein sequence ID" value="KAH8036582.1"/>
    <property type="molecule type" value="Genomic_DNA"/>
</dbReference>
<proteinExistence type="predicted"/>
<dbReference type="AlphaFoldDB" id="A0A9J6EQC6"/>